<dbReference type="Pfam" id="PF00701">
    <property type="entry name" value="DHDPS"/>
    <property type="match status" value="1"/>
</dbReference>
<dbReference type="GO" id="GO:0044281">
    <property type="term" value="P:small molecule metabolic process"/>
    <property type="evidence" value="ECO:0007669"/>
    <property type="project" value="UniProtKB-ARBA"/>
</dbReference>
<dbReference type="InterPro" id="IPR013785">
    <property type="entry name" value="Aldolase_TIM"/>
</dbReference>
<dbReference type="Proteomes" id="UP000323075">
    <property type="component" value="Unassembled WGS sequence"/>
</dbReference>
<dbReference type="SUPFAM" id="SSF51569">
    <property type="entry name" value="Aldolase"/>
    <property type="match status" value="1"/>
</dbReference>
<dbReference type="PANTHER" id="PTHR12128:SF66">
    <property type="entry name" value="4-HYDROXY-2-OXOGLUTARATE ALDOLASE, MITOCHONDRIAL"/>
    <property type="match status" value="1"/>
</dbReference>
<evidence type="ECO:0000256" key="2">
    <source>
        <dbReference type="ARBA" id="ARBA00023270"/>
    </source>
</evidence>
<feature type="binding site" evidence="4">
    <location>
        <position position="225"/>
    </location>
    <ligand>
        <name>pyruvate</name>
        <dbReference type="ChEBI" id="CHEBI:15361"/>
    </ligand>
</feature>
<dbReference type="InterPro" id="IPR020625">
    <property type="entry name" value="Schiff_base-form_aldolases_AS"/>
</dbReference>
<reference evidence="6 7" key="1">
    <citation type="submission" date="2019-07" db="EMBL/GenBank/DDBJ databases">
        <title>Genomic Encyclopedia of Archaeal and Bacterial Type Strains, Phase II (KMG-II): from individual species to whole genera.</title>
        <authorList>
            <person name="Goeker M."/>
        </authorList>
    </citation>
    <scope>NUCLEOTIDE SEQUENCE [LARGE SCALE GENOMIC DNA]</scope>
    <source>
        <strain evidence="6 7">DSM 3754</strain>
    </source>
</reference>
<dbReference type="PROSITE" id="PS00666">
    <property type="entry name" value="DHDPS_2"/>
    <property type="match status" value="1"/>
</dbReference>
<evidence type="ECO:0000256" key="4">
    <source>
        <dbReference type="PIRSR" id="PIRSR001365-2"/>
    </source>
</evidence>
<gene>
    <name evidence="6" type="ORF">APQ99_01328</name>
</gene>
<evidence type="ECO:0000256" key="1">
    <source>
        <dbReference type="ARBA" id="ARBA00023239"/>
    </source>
</evidence>
<dbReference type="EMBL" id="VRYN01000002">
    <property type="protein sequence ID" value="TYO76687.1"/>
    <property type="molecule type" value="Genomic_DNA"/>
</dbReference>
<feature type="region of interest" description="Disordered" evidence="5">
    <location>
        <begin position="1"/>
        <end position="24"/>
    </location>
</feature>
<dbReference type="PANTHER" id="PTHR12128">
    <property type="entry name" value="DIHYDRODIPICOLINATE SYNTHASE"/>
    <property type="match status" value="1"/>
</dbReference>
<feature type="active site" description="Schiff-base intermediate with substrate" evidence="3">
    <location>
        <position position="184"/>
    </location>
</feature>
<evidence type="ECO:0000313" key="6">
    <source>
        <dbReference type="EMBL" id="TYO76687.1"/>
    </source>
</evidence>
<dbReference type="Gene3D" id="3.20.20.70">
    <property type="entry name" value="Aldolase class I"/>
    <property type="match status" value="1"/>
</dbReference>
<comment type="caution">
    <text evidence="6">The sequence shown here is derived from an EMBL/GenBank/DDBJ whole genome shotgun (WGS) entry which is preliminary data.</text>
</comment>
<feature type="compositionally biased region" description="Basic residues" evidence="5">
    <location>
        <begin position="1"/>
        <end position="10"/>
    </location>
</feature>
<dbReference type="CDD" id="cd00408">
    <property type="entry name" value="DHDPS-like"/>
    <property type="match status" value="1"/>
</dbReference>
<dbReference type="SMART" id="SM01130">
    <property type="entry name" value="DHDPS"/>
    <property type="match status" value="1"/>
</dbReference>
<protein>
    <submittedName>
        <fullName evidence="6">2-keto-3-deoxy-phosphogluconate aldolase</fullName>
    </submittedName>
</protein>
<proteinExistence type="predicted"/>
<dbReference type="GO" id="GO:0008675">
    <property type="term" value="F:2-dehydro-3-deoxy-phosphogluconate aldolase activity"/>
    <property type="evidence" value="ECO:0007669"/>
    <property type="project" value="UniProtKB-ARBA"/>
</dbReference>
<dbReference type="GO" id="GO:0008840">
    <property type="term" value="F:4-hydroxy-tetrahydrodipicolinate synthase activity"/>
    <property type="evidence" value="ECO:0007669"/>
    <property type="project" value="TreeGrafter"/>
</dbReference>
<organism evidence="6 7">
    <name type="scientific">Halobacterium salinarum (strain ATCC 33171 / DSM 3754 / JCM 8978 / NBRC 102687 / NCIMB 764 / 91-R6)</name>
    <dbReference type="NCBI Taxonomy" id="2597657"/>
    <lineage>
        <taxon>Archaea</taxon>
        <taxon>Methanobacteriati</taxon>
        <taxon>Methanobacteriota</taxon>
        <taxon>Stenosarchaea group</taxon>
        <taxon>Halobacteria</taxon>
        <taxon>Halobacteriales</taxon>
        <taxon>Halobacteriaceae</taxon>
        <taxon>Halobacterium</taxon>
    </lineage>
</organism>
<evidence type="ECO:0000256" key="5">
    <source>
        <dbReference type="SAM" id="MobiDB-lite"/>
    </source>
</evidence>
<keyword evidence="1" id="KW-0456">Lyase</keyword>
<dbReference type="InterPro" id="IPR002220">
    <property type="entry name" value="DapA-like"/>
</dbReference>
<dbReference type="PRINTS" id="PR00146">
    <property type="entry name" value="DHPICSNTHASE"/>
</dbReference>
<dbReference type="PIRSF" id="PIRSF001365">
    <property type="entry name" value="DHDPS"/>
    <property type="match status" value="1"/>
</dbReference>
<evidence type="ECO:0000313" key="7">
    <source>
        <dbReference type="Proteomes" id="UP000323075"/>
    </source>
</evidence>
<feature type="active site" description="Proton donor/acceptor" evidence="3">
    <location>
        <position position="156"/>
    </location>
</feature>
<name>A0A663A8G1_HALS9</name>
<sequence length="313" mass="32414">MLVAAHHTRMPTHAPAPGSGDPLGLHGVVPPVVTAFDADESLDADTTADHARMVVDAGVHGVFPLGTNGEFPLLTPSERDRVVTAVVDEVGGEVPVIAGVGAPSTRQTVAHAEHAASVGADGVVVVTPFYYPLDGTAAVEHYRRVAAAVDCPVYVYHIPSKTGNELSLETLAALAEIDTLAGVKDSSKDVPWLGQAVDAHPELTFLAGSDSLLAPGLDVGCAGLVSAVANVAPELVVGLYEAYDEGDRERARARQSTVYEVRAALKRGPYMAGVKAALGLRGFDAGPLRSPLRGLDDDDRAALEADLADLGLL</sequence>
<keyword evidence="2" id="KW-0704">Schiff base</keyword>
<accession>A0A663A8G1</accession>
<dbReference type="AlphaFoldDB" id="A0A663A8G1"/>
<evidence type="ECO:0000256" key="3">
    <source>
        <dbReference type="PIRSR" id="PIRSR001365-1"/>
    </source>
</evidence>